<keyword evidence="7" id="KW-1185">Reference proteome</keyword>
<comment type="similarity">
    <text evidence="1 4">Belongs to the glycosyl hydrolase 43 family.</text>
</comment>
<keyword evidence="5" id="KW-1133">Transmembrane helix</keyword>
<feature type="transmembrane region" description="Helical" evidence="5">
    <location>
        <begin position="21"/>
        <end position="47"/>
    </location>
</feature>
<reference evidence="6 7" key="1">
    <citation type="submission" date="2021-05" db="EMBL/GenBank/DDBJ databases">
        <title>Genome Assembly of Synthetic Allotetraploid Brassica napus Reveals Homoeologous Exchanges between Subgenomes.</title>
        <authorList>
            <person name="Davis J.T."/>
        </authorList>
    </citation>
    <scope>NUCLEOTIDE SEQUENCE [LARGE SCALE GENOMIC DNA]</scope>
    <source>
        <strain evidence="7">cv. Da-Ae</strain>
        <tissue evidence="6">Seedling</tissue>
    </source>
</reference>
<dbReference type="PANTHER" id="PTHR22925">
    <property type="entry name" value="GLYCOSYL HYDROLASE 43 FAMILY MEMBER"/>
    <property type="match status" value="1"/>
</dbReference>
<dbReference type="EMBL" id="JAGKQM010000009">
    <property type="protein sequence ID" value="KAH0911744.1"/>
    <property type="molecule type" value="Genomic_DNA"/>
</dbReference>
<dbReference type="PANTHER" id="PTHR22925:SF3">
    <property type="entry name" value="GLYCOSYL HYDROLASE FAMILY PROTEIN 43"/>
    <property type="match status" value="1"/>
</dbReference>
<evidence type="ECO:0000256" key="5">
    <source>
        <dbReference type="SAM" id="Phobius"/>
    </source>
</evidence>
<keyword evidence="3 4" id="KW-0326">Glycosidase</keyword>
<dbReference type="SUPFAM" id="SSF75005">
    <property type="entry name" value="Arabinanase/levansucrase/invertase"/>
    <property type="match status" value="1"/>
</dbReference>
<name>A0ABQ8C3W8_BRANA</name>
<organism evidence="6 7">
    <name type="scientific">Brassica napus</name>
    <name type="common">Rape</name>
    <dbReference type="NCBI Taxonomy" id="3708"/>
    <lineage>
        <taxon>Eukaryota</taxon>
        <taxon>Viridiplantae</taxon>
        <taxon>Streptophyta</taxon>
        <taxon>Embryophyta</taxon>
        <taxon>Tracheophyta</taxon>
        <taxon>Spermatophyta</taxon>
        <taxon>Magnoliopsida</taxon>
        <taxon>eudicotyledons</taxon>
        <taxon>Gunneridae</taxon>
        <taxon>Pentapetalae</taxon>
        <taxon>rosids</taxon>
        <taxon>malvids</taxon>
        <taxon>Brassicales</taxon>
        <taxon>Brassicaceae</taxon>
        <taxon>Brassiceae</taxon>
        <taxon>Brassica</taxon>
    </lineage>
</organism>
<dbReference type="CDD" id="cd18825">
    <property type="entry name" value="GH43_CtGH43-like"/>
    <property type="match status" value="1"/>
</dbReference>
<evidence type="ECO:0008006" key="8">
    <source>
        <dbReference type="Google" id="ProtNLM"/>
    </source>
</evidence>
<evidence type="ECO:0000256" key="2">
    <source>
        <dbReference type="ARBA" id="ARBA00022801"/>
    </source>
</evidence>
<accession>A0ABQ8C3W8</accession>
<proteinExistence type="inferred from homology"/>
<evidence type="ECO:0000313" key="6">
    <source>
        <dbReference type="EMBL" id="KAH0911744.1"/>
    </source>
</evidence>
<evidence type="ECO:0000256" key="4">
    <source>
        <dbReference type="RuleBase" id="RU361187"/>
    </source>
</evidence>
<keyword evidence="2 4" id="KW-0378">Hydrolase</keyword>
<dbReference type="Pfam" id="PF04616">
    <property type="entry name" value="Glyco_hydro_43"/>
    <property type="match status" value="1"/>
</dbReference>
<dbReference type="Gene3D" id="2.115.10.20">
    <property type="entry name" value="Glycosyl hydrolase domain, family 43"/>
    <property type="match status" value="1"/>
</dbReference>
<evidence type="ECO:0000313" key="7">
    <source>
        <dbReference type="Proteomes" id="UP000824890"/>
    </source>
</evidence>
<dbReference type="Proteomes" id="UP000824890">
    <property type="component" value="Unassembled WGS sequence"/>
</dbReference>
<evidence type="ECO:0000256" key="1">
    <source>
        <dbReference type="ARBA" id="ARBA00009865"/>
    </source>
</evidence>
<keyword evidence="5" id="KW-0472">Membrane</keyword>
<dbReference type="InterPro" id="IPR006710">
    <property type="entry name" value="Glyco_hydro_43"/>
</dbReference>
<sequence>MKKIHTSLKKMAKSKHNKKPALLRCSPFSLVSTLAGCVFMIHLIMLYSRNYSVDLEVSSRLLTHHPIVRELERVEEENIHMPPPRKRSARAIKRKPKRPTTLVEEFLDENSQIRHLFFPDIKTAFGPTKDGNDTLHNFFPGKIWLDTEGNPIQAHGGGILYDERSKSYYWYGEYKDGPTYLSYKNGPARVDIIGVGCYSSQDLWTWKNEGVVLAAEETDETHDLHKSNVLERPKVIYNSETGKYVMWMHIDDANYTKASVGVAISDTPTGPFDYLYSKSPHGFDSRDMTIFKDDDNVAYLIYSSEDNSVLHIGPLTEDYLDVKPVMKRIMVGQHREAPAIFKHQNTYYMITSGCTGWAPNEALAHAAESIMGPWETLGNPCVGGNKVFRLTTFFSQSTYVIPLPGVPGAFIFMADRWNPADLRDSRYLWLPLIVGGPADRPLEFTFGFPMWSRVSVYWHRQWRLPLGGGKNIA</sequence>
<keyword evidence="5" id="KW-0812">Transmembrane</keyword>
<comment type="caution">
    <text evidence="6">The sequence shown here is derived from an EMBL/GenBank/DDBJ whole genome shotgun (WGS) entry which is preliminary data.</text>
</comment>
<gene>
    <name evidence="6" type="ORF">HID58_035065</name>
</gene>
<dbReference type="InterPro" id="IPR023296">
    <property type="entry name" value="Glyco_hydro_beta-prop_sf"/>
</dbReference>
<evidence type="ECO:0000256" key="3">
    <source>
        <dbReference type="ARBA" id="ARBA00023295"/>
    </source>
</evidence>
<protein>
    <recommendedName>
        <fullName evidence="8">Galactan 1,3-beta-galactosidase</fullName>
    </recommendedName>
</protein>